<feature type="compositionally biased region" description="Basic and acidic residues" evidence="1">
    <location>
        <begin position="214"/>
        <end position="230"/>
    </location>
</feature>
<name>A0A6A6TIW1_9PLEO</name>
<evidence type="ECO:0000256" key="1">
    <source>
        <dbReference type="SAM" id="MobiDB-lite"/>
    </source>
</evidence>
<sequence length="331" mass="36250">MEQCRVATLLGLLDRVPGAGEPLPWCATSVVMCRGRLGEAGGREFWGLVSRLTATGNSARRRPLMPRAQWRYKTCARVCARGPLQFVLSAASWPQEPARRGPAGTRASARADVTSFALPPAARRRCVGRVGSRWVGREGRRAIDTHRTLLSQQMHVWWPSEGCLADARSRRWGGHRRWGPREAAQSNAARISDCAQRCDSLQQRRNGDASNGDRQGRAGQDRTGQAERRQPSLIPPVGMPAHTCMDPCRKSLADSHSLEDQQKRGGTQTGRAAAASWRRRHGQVIERASSVSARFHVRSRGELPLLRQGSCPAASLPAPHTNQAAEVDATA</sequence>
<feature type="compositionally biased region" description="Polar residues" evidence="1">
    <location>
        <begin position="200"/>
        <end position="213"/>
    </location>
</feature>
<protein>
    <submittedName>
        <fullName evidence="2">Uncharacterized protein</fullName>
    </submittedName>
</protein>
<proteinExistence type="predicted"/>
<dbReference type="Proteomes" id="UP000799324">
    <property type="component" value="Unassembled WGS sequence"/>
</dbReference>
<keyword evidence="3" id="KW-1185">Reference proteome</keyword>
<evidence type="ECO:0000313" key="3">
    <source>
        <dbReference type="Proteomes" id="UP000799324"/>
    </source>
</evidence>
<feature type="compositionally biased region" description="Basic and acidic residues" evidence="1">
    <location>
        <begin position="247"/>
        <end position="263"/>
    </location>
</feature>
<reference evidence="2" key="1">
    <citation type="journal article" date="2020" name="Stud. Mycol.">
        <title>101 Dothideomycetes genomes: a test case for predicting lifestyles and emergence of pathogens.</title>
        <authorList>
            <person name="Haridas S."/>
            <person name="Albert R."/>
            <person name="Binder M."/>
            <person name="Bloem J."/>
            <person name="Labutti K."/>
            <person name="Salamov A."/>
            <person name="Andreopoulos B."/>
            <person name="Baker S."/>
            <person name="Barry K."/>
            <person name="Bills G."/>
            <person name="Bluhm B."/>
            <person name="Cannon C."/>
            <person name="Castanera R."/>
            <person name="Culley D."/>
            <person name="Daum C."/>
            <person name="Ezra D."/>
            <person name="Gonzalez J."/>
            <person name="Henrissat B."/>
            <person name="Kuo A."/>
            <person name="Liang C."/>
            <person name="Lipzen A."/>
            <person name="Lutzoni F."/>
            <person name="Magnuson J."/>
            <person name="Mondo S."/>
            <person name="Nolan M."/>
            <person name="Ohm R."/>
            <person name="Pangilinan J."/>
            <person name="Park H.-J."/>
            <person name="Ramirez L."/>
            <person name="Alfaro M."/>
            <person name="Sun H."/>
            <person name="Tritt A."/>
            <person name="Yoshinaga Y."/>
            <person name="Zwiers L.-H."/>
            <person name="Turgeon B."/>
            <person name="Goodwin S."/>
            <person name="Spatafora J."/>
            <person name="Crous P."/>
            <person name="Grigoriev I."/>
        </authorList>
    </citation>
    <scope>NUCLEOTIDE SEQUENCE</scope>
    <source>
        <strain evidence="2">CBS 122681</strain>
    </source>
</reference>
<dbReference type="AlphaFoldDB" id="A0A6A6TIW1"/>
<gene>
    <name evidence="2" type="ORF">K491DRAFT_204046</name>
</gene>
<feature type="region of interest" description="Disordered" evidence="1">
    <location>
        <begin position="312"/>
        <end position="331"/>
    </location>
</feature>
<evidence type="ECO:0000313" key="2">
    <source>
        <dbReference type="EMBL" id="KAF2659251.1"/>
    </source>
</evidence>
<dbReference type="EMBL" id="MU004308">
    <property type="protein sequence ID" value="KAF2659251.1"/>
    <property type="molecule type" value="Genomic_DNA"/>
</dbReference>
<feature type="region of interest" description="Disordered" evidence="1">
    <location>
        <begin position="200"/>
        <end position="276"/>
    </location>
</feature>
<organism evidence="2 3">
    <name type="scientific">Lophiostoma macrostomum CBS 122681</name>
    <dbReference type="NCBI Taxonomy" id="1314788"/>
    <lineage>
        <taxon>Eukaryota</taxon>
        <taxon>Fungi</taxon>
        <taxon>Dikarya</taxon>
        <taxon>Ascomycota</taxon>
        <taxon>Pezizomycotina</taxon>
        <taxon>Dothideomycetes</taxon>
        <taxon>Pleosporomycetidae</taxon>
        <taxon>Pleosporales</taxon>
        <taxon>Lophiostomataceae</taxon>
        <taxon>Lophiostoma</taxon>
    </lineage>
</organism>
<accession>A0A6A6TIW1</accession>